<evidence type="ECO:0000313" key="3">
    <source>
        <dbReference type="EMBL" id="MCP2732703.1"/>
    </source>
</evidence>
<keyword evidence="4" id="KW-1185">Reference proteome</keyword>
<evidence type="ECO:0000259" key="2">
    <source>
        <dbReference type="PROSITE" id="PS50076"/>
    </source>
</evidence>
<dbReference type="PRINTS" id="PR00625">
    <property type="entry name" value="JDOMAIN"/>
</dbReference>
<dbReference type="InterPro" id="IPR018253">
    <property type="entry name" value="DnaJ_domain_CS"/>
</dbReference>
<dbReference type="Proteomes" id="UP001204953">
    <property type="component" value="Unassembled WGS sequence"/>
</dbReference>
<dbReference type="Gene3D" id="1.10.287.110">
    <property type="entry name" value="DnaJ domain"/>
    <property type="match status" value="1"/>
</dbReference>
<feature type="domain" description="J" evidence="2">
    <location>
        <begin position="20"/>
        <end position="86"/>
    </location>
</feature>
<sequence length="181" mass="20551">MDQDWVRQTIREKVRAAPTGHYGILELHPSASPLEIRRAYRTLSKRYHPDTTDLPPLMATLKFQQLNEAYATLSNPERRLAYDRKIGYSRFNVIQVPPGFHNPVDSSQPEYYSSSAYLDATDRPLSPGEMFALFILGITFIGCLLIAIFIGFTRAESPVEISELSSNSLSTLQWFAHKINT</sequence>
<dbReference type="EMBL" id="JAMZMM010000749">
    <property type="protein sequence ID" value="MCP2732703.1"/>
    <property type="molecule type" value="Genomic_DNA"/>
</dbReference>
<reference evidence="3" key="1">
    <citation type="submission" date="2022-06" db="EMBL/GenBank/DDBJ databases">
        <title>New cyanobacteria of genus Symplocastrum in benthos of Lake Baikal.</title>
        <authorList>
            <person name="Sorokovikova E."/>
            <person name="Tikhonova I."/>
            <person name="Krasnopeev A."/>
            <person name="Evseev P."/>
            <person name="Gladkikh A."/>
            <person name="Belykh O."/>
        </authorList>
    </citation>
    <scope>NUCLEOTIDE SEQUENCE</scope>
    <source>
        <strain evidence="3">BBK-W-15</strain>
    </source>
</reference>
<dbReference type="AlphaFoldDB" id="A0AAE3KSJ2"/>
<dbReference type="InterPro" id="IPR036869">
    <property type="entry name" value="J_dom_sf"/>
</dbReference>
<dbReference type="SMART" id="SM00271">
    <property type="entry name" value="DnaJ"/>
    <property type="match status" value="1"/>
</dbReference>
<dbReference type="PROSITE" id="PS00636">
    <property type="entry name" value="DNAJ_1"/>
    <property type="match status" value="1"/>
</dbReference>
<evidence type="ECO:0000313" key="4">
    <source>
        <dbReference type="Proteomes" id="UP001204953"/>
    </source>
</evidence>
<comment type="caution">
    <text evidence="3">The sequence shown here is derived from an EMBL/GenBank/DDBJ whole genome shotgun (WGS) entry which is preliminary data.</text>
</comment>
<dbReference type="RefSeq" id="WP_254015404.1">
    <property type="nucleotide sequence ID" value="NZ_JAMZMM010000749.1"/>
</dbReference>
<keyword evidence="1" id="KW-0812">Transmembrane</keyword>
<dbReference type="SUPFAM" id="SSF46565">
    <property type="entry name" value="Chaperone J-domain"/>
    <property type="match status" value="1"/>
</dbReference>
<dbReference type="InterPro" id="IPR052763">
    <property type="entry name" value="DnaJ_C4"/>
</dbReference>
<keyword evidence="1" id="KW-0472">Membrane</keyword>
<dbReference type="PANTHER" id="PTHR44825">
    <property type="match status" value="1"/>
</dbReference>
<feature type="transmembrane region" description="Helical" evidence="1">
    <location>
        <begin position="131"/>
        <end position="152"/>
    </location>
</feature>
<protein>
    <submittedName>
        <fullName evidence="3">J domain-containing protein</fullName>
    </submittedName>
</protein>
<dbReference type="PANTHER" id="PTHR44825:SF1">
    <property type="entry name" value="DNAJ HOMOLOG SUBFAMILY C MEMBER 4"/>
    <property type="match status" value="1"/>
</dbReference>
<dbReference type="CDD" id="cd06257">
    <property type="entry name" value="DnaJ"/>
    <property type="match status" value="1"/>
</dbReference>
<keyword evidence="1" id="KW-1133">Transmembrane helix</keyword>
<organism evidence="3 4">
    <name type="scientific">Limnofasciculus baicalensis BBK-W-15</name>
    <dbReference type="NCBI Taxonomy" id="2699891"/>
    <lineage>
        <taxon>Bacteria</taxon>
        <taxon>Bacillati</taxon>
        <taxon>Cyanobacteriota</taxon>
        <taxon>Cyanophyceae</taxon>
        <taxon>Coleofasciculales</taxon>
        <taxon>Coleofasciculaceae</taxon>
        <taxon>Limnofasciculus</taxon>
        <taxon>Limnofasciculus baicalensis</taxon>
    </lineage>
</organism>
<evidence type="ECO:0000256" key="1">
    <source>
        <dbReference type="SAM" id="Phobius"/>
    </source>
</evidence>
<gene>
    <name evidence="3" type="ORF">NJ959_30175</name>
</gene>
<name>A0AAE3KSJ2_9CYAN</name>
<accession>A0AAE3KSJ2</accession>
<proteinExistence type="predicted"/>
<dbReference type="InterPro" id="IPR001623">
    <property type="entry name" value="DnaJ_domain"/>
</dbReference>
<dbReference type="Pfam" id="PF00226">
    <property type="entry name" value="DnaJ"/>
    <property type="match status" value="1"/>
</dbReference>
<dbReference type="PROSITE" id="PS50076">
    <property type="entry name" value="DNAJ_2"/>
    <property type="match status" value="1"/>
</dbReference>